<proteinExistence type="predicted"/>
<dbReference type="EMBL" id="UOEX01000385">
    <property type="protein sequence ID" value="VAW41446.1"/>
    <property type="molecule type" value="Genomic_DNA"/>
</dbReference>
<reference evidence="1" key="1">
    <citation type="submission" date="2018-06" db="EMBL/GenBank/DDBJ databases">
        <authorList>
            <person name="Zhirakovskaya E."/>
        </authorList>
    </citation>
    <scope>NUCLEOTIDE SEQUENCE</scope>
</reference>
<protein>
    <submittedName>
        <fullName evidence="1">Uncharacterized protein</fullName>
    </submittedName>
</protein>
<dbReference type="AlphaFoldDB" id="A0A3B0WA45"/>
<name>A0A3B0WA45_9ZZZZ</name>
<accession>A0A3B0WA45</accession>
<gene>
    <name evidence="1" type="ORF">MNBD_DELTA03-1410</name>
</gene>
<sequence>MTCREALKVLMLSPFYFKLELAARLELLNEFMRVCNHI</sequence>
<evidence type="ECO:0000313" key="1">
    <source>
        <dbReference type="EMBL" id="VAW41446.1"/>
    </source>
</evidence>
<organism evidence="1">
    <name type="scientific">hydrothermal vent metagenome</name>
    <dbReference type="NCBI Taxonomy" id="652676"/>
    <lineage>
        <taxon>unclassified sequences</taxon>
        <taxon>metagenomes</taxon>
        <taxon>ecological metagenomes</taxon>
    </lineage>
</organism>